<dbReference type="NCBIfam" id="TIGR01076">
    <property type="entry name" value="sortase_fam"/>
    <property type="match status" value="1"/>
</dbReference>
<dbReference type="SUPFAM" id="SSF63817">
    <property type="entry name" value="Sortase"/>
    <property type="match status" value="1"/>
</dbReference>
<name>A0A6G8QDV8_9ACTN</name>
<gene>
    <name evidence="4" type="ORF">GBA63_20075</name>
</gene>
<dbReference type="InterPro" id="IPR005754">
    <property type="entry name" value="Sortase"/>
</dbReference>
<dbReference type="CDD" id="cd05830">
    <property type="entry name" value="Sortase_E"/>
    <property type="match status" value="1"/>
</dbReference>
<evidence type="ECO:0000256" key="3">
    <source>
        <dbReference type="SAM" id="MobiDB-lite"/>
    </source>
</evidence>
<sequence>MGLLLYSRRVFGGRKASFFVASLVALCFFCLPIWPERETSSVELRTQQVRNTGNLLGEGARGPETPPPDAPASPDPSSAKNMTLTVPKLGLKDVAVPTGSRQAELDRAGVLRMKESGLPWEEGSNTFIAGHALGYSWTRVPRAFYDLEKLMPGDEIFLKDADRETYTFRVYDRMTVEPDDTWVTYPVEGKTTVSLQTCVPIPTFENRLIVRGELVS</sequence>
<dbReference type="GO" id="GO:0016787">
    <property type="term" value="F:hydrolase activity"/>
    <property type="evidence" value="ECO:0007669"/>
    <property type="project" value="UniProtKB-KW"/>
</dbReference>
<evidence type="ECO:0000256" key="1">
    <source>
        <dbReference type="ARBA" id="ARBA00022801"/>
    </source>
</evidence>
<evidence type="ECO:0000313" key="4">
    <source>
        <dbReference type="EMBL" id="QIN84690.1"/>
    </source>
</evidence>
<dbReference type="InterPro" id="IPR023365">
    <property type="entry name" value="Sortase_dom-sf"/>
</dbReference>
<evidence type="ECO:0000256" key="2">
    <source>
        <dbReference type="PIRSR" id="PIRSR605754-1"/>
    </source>
</evidence>
<feature type="active site" description="Acyl-thioester intermediate" evidence="2">
    <location>
        <position position="198"/>
    </location>
</feature>
<dbReference type="RefSeq" id="WP_166179124.1">
    <property type="nucleotide sequence ID" value="NZ_CP045119.1"/>
</dbReference>
<feature type="compositionally biased region" description="Pro residues" evidence="3">
    <location>
        <begin position="64"/>
        <end position="74"/>
    </location>
</feature>
<dbReference type="InterPro" id="IPR042003">
    <property type="entry name" value="Sortase_E"/>
</dbReference>
<dbReference type="Pfam" id="PF04203">
    <property type="entry name" value="Sortase"/>
    <property type="match status" value="1"/>
</dbReference>
<dbReference type="AlphaFoldDB" id="A0A6G8QDV8"/>
<evidence type="ECO:0000313" key="5">
    <source>
        <dbReference type="Proteomes" id="UP000501452"/>
    </source>
</evidence>
<protein>
    <submittedName>
        <fullName evidence="4">Sortase</fullName>
    </submittedName>
</protein>
<dbReference type="Proteomes" id="UP000501452">
    <property type="component" value="Chromosome"/>
</dbReference>
<feature type="region of interest" description="Disordered" evidence="3">
    <location>
        <begin position="53"/>
        <end position="81"/>
    </location>
</feature>
<reference evidence="4 5" key="1">
    <citation type="submission" date="2019-10" db="EMBL/GenBank/DDBJ databases">
        <title>Rubrobacter sp nov SCSIO 52090 isolated from a deep-sea sediment in the South China Sea.</title>
        <authorList>
            <person name="Chen R.W."/>
        </authorList>
    </citation>
    <scope>NUCLEOTIDE SEQUENCE [LARGE SCALE GENOMIC DNA]</scope>
    <source>
        <strain evidence="4 5">SCSIO 52909</strain>
    </source>
</reference>
<keyword evidence="1" id="KW-0378">Hydrolase</keyword>
<dbReference type="EMBL" id="CP045119">
    <property type="protein sequence ID" value="QIN84690.1"/>
    <property type="molecule type" value="Genomic_DNA"/>
</dbReference>
<proteinExistence type="predicted"/>
<keyword evidence="5" id="KW-1185">Reference proteome</keyword>
<accession>A0A6G8QDV8</accession>
<organism evidence="4 5">
    <name type="scientific">Rubrobacter tropicus</name>
    <dbReference type="NCBI Taxonomy" id="2653851"/>
    <lineage>
        <taxon>Bacteria</taxon>
        <taxon>Bacillati</taxon>
        <taxon>Actinomycetota</taxon>
        <taxon>Rubrobacteria</taxon>
        <taxon>Rubrobacterales</taxon>
        <taxon>Rubrobacteraceae</taxon>
        <taxon>Rubrobacter</taxon>
    </lineage>
</organism>
<dbReference type="Gene3D" id="2.40.260.10">
    <property type="entry name" value="Sortase"/>
    <property type="match status" value="1"/>
</dbReference>
<feature type="active site" description="Proton donor/acceptor" evidence="2">
    <location>
        <position position="131"/>
    </location>
</feature>
<dbReference type="KEGG" id="rub:GBA63_20075"/>